<evidence type="ECO:0000313" key="4">
    <source>
        <dbReference type="EnsemblPlants" id="KEH18709"/>
    </source>
</evidence>
<keyword evidence="5" id="KW-1185">Reference proteome</keyword>
<dbReference type="HOGENOM" id="CLU_1838126_0_0_1"/>
<keyword evidence="1" id="KW-0472">Membrane</keyword>
<dbReference type="Proteomes" id="UP000002051">
    <property type="component" value="Chromosome 8"/>
</dbReference>
<evidence type="ECO:0000313" key="5">
    <source>
        <dbReference type="Proteomes" id="UP000002051"/>
    </source>
</evidence>
<feature type="transmembrane region" description="Helical" evidence="1">
    <location>
        <begin position="56"/>
        <end position="84"/>
    </location>
</feature>
<keyword evidence="1 2" id="KW-0812">Transmembrane</keyword>
<feature type="transmembrane region" description="Helical" evidence="1">
    <location>
        <begin position="104"/>
        <end position="126"/>
    </location>
</feature>
<reference evidence="2 5" key="2">
    <citation type="journal article" date="2014" name="BMC Genomics">
        <title>An improved genome release (version Mt4.0) for the model legume Medicago truncatula.</title>
        <authorList>
            <person name="Tang H."/>
            <person name="Krishnakumar V."/>
            <person name="Bidwell S."/>
            <person name="Rosen B."/>
            <person name="Chan A."/>
            <person name="Zhou S."/>
            <person name="Gentzbittel L."/>
            <person name="Childs K.L."/>
            <person name="Yandell M."/>
            <person name="Gundlach H."/>
            <person name="Mayer K.F."/>
            <person name="Schwartz D.C."/>
            <person name="Town C.D."/>
        </authorList>
    </citation>
    <scope>GENOME REANNOTATION</scope>
    <source>
        <strain evidence="2">A17</strain>
        <strain evidence="4 5">cv. Jemalong A17</strain>
    </source>
</reference>
<accession>A0A072TMH5</accession>
<proteinExistence type="predicted"/>
<dbReference type="EnsemblPlants" id="KEH18709">
    <property type="protein sequence ID" value="KEH18709"/>
    <property type="gene ID" value="MTR_8g028005"/>
</dbReference>
<dbReference type="EMBL" id="CM001224">
    <property type="protein sequence ID" value="KEH18709.1"/>
    <property type="molecule type" value="Genomic_DNA"/>
</dbReference>
<sequence>MILIVAHHLTGNPTVVDILSIVHLLLDVDVSHCDDCIKETQVLYHRSDIDHCCDNCILSLVLLLFVDVHIVIGAATTWIMHTAFVQVGVKAKSDLCNINVDVNLNLMLTATSDLTSTLIISLSLMIRSALTSSFRRPPLP</sequence>
<name>A0A072TMH5_MEDTR</name>
<gene>
    <name evidence="2" type="ordered locus">MTR_8g028005</name>
    <name evidence="3" type="ORF">MtrunA17_Chr8g0347501</name>
</gene>
<reference evidence="3" key="4">
    <citation type="journal article" date="2018" name="Nat. Plants">
        <title>Whole-genome landscape of Medicago truncatula symbiotic genes.</title>
        <authorList>
            <person name="Pecrix Y."/>
            <person name="Gamas P."/>
            <person name="Carrere S."/>
        </authorList>
    </citation>
    <scope>NUCLEOTIDE SEQUENCE</scope>
    <source>
        <tissue evidence="3">Leaves</tissue>
    </source>
</reference>
<evidence type="ECO:0000313" key="3">
    <source>
        <dbReference type="EMBL" id="RHN39772.1"/>
    </source>
</evidence>
<dbReference type="Proteomes" id="UP000265566">
    <property type="component" value="Chromosome 8"/>
</dbReference>
<keyword evidence="1" id="KW-1133">Transmembrane helix</keyword>
<reference evidence="2 5" key="1">
    <citation type="journal article" date="2011" name="Nature">
        <title>The Medicago genome provides insight into the evolution of rhizobial symbioses.</title>
        <authorList>
            <person name="Young N.D."/>
            <person name="Debelle F."/>
            <person name="Oldroyd G.E."/>
            <person name="Geurts R."/>
            <person name="Cannon S.B."/>
            <person name="Udvardi M.K."/>
            <person name="Benedito V.A."/>
            <person name="Mayer K.F."/>
            <person name="Gouzy J."/>
            <person name="Schoof H."/>
            <person name="Van de Peer Y."/>
            <person name="Proost S."/>
            <person name="Cook D.R."/>
            <person name="Meyers B.C."/>
            <person name="Spannagl M."/>
            <person name="Cheung F."/>
            <person name="De Mita S."/>
            <person name="Krishnakumar V."/>
            <person name="Gundlach H."/>
            <person name="Zhou S."/>
            <person name="Mudge J."/>
            <person name="Bharti A.K."/>
            <person name="Murray J.D."/>
            <person name="Naoumkina M.A."/>
            <person name="Rosen B."/>
            <person name="Silverstein K.A."/>
            <person name="Tang H."/>
            <person name="Rombauts S."/>
            <person name="Zhao P.X."/>
            <person name="Zhou P."/>
            <person name="Barbe V."/>
            <person name="Bardou P."/>
            <person name="Bechner M."/>
            <person name="Bellec A."/>
            <person name="Berger A."/>
            <person name="Berges H."/>
            <person name="Bidwell S."/>
            <person name="Bisseling T."/>
            <person name="Choisne N."/>
            <person name="Couloux A."/>
            <person name="Denny R."/>
            <person name="Deshpande S."/>
            <person name="Dai X."/>
            <person name="Doyle J.J."/>
            <person name="Dudez A.M."/>
            <person name="Farmer A.D."/>
            <person name="Fouteau S."/>
            <person name="Franken C."/>
            <person name="Gibelin C."/>
            <person name="Gish J."/>
            <person name="Goldstein S."/>
            <person name="Gonzalez A.J."/>
            <person name="Green P.J."/>
            <person name="Hallab A."/>
            <person name="Hartog M."/>
            <person name="Hua A."/>
            <person name="Humphray S.J."/>
            <person name="Jeong D.H."/>
            <person name="Jing Y."/>
            <person name="Jocker A."/>
            <person name="Kenton S.M."/>
            <person name="Kim D.J."/>
            <person name="Klee K."/>
            <person name="Lai H."/>
            <person name="Lang C."/>
            <person name="Lin S."/>
            <person name="Macmil S.L."/>
            <person name="Magdelenat G."/>
            <person name="Matthews L."/>
            <person name="McCorrison J."/>
            <person name="Monaghan E.L."/>
            <person name="Mun J.H."/>
            <person name="Najar F.Z."/>
            <person name="Nicholson C."/>
            <person name="Noirot C."/>
            <person name="O'Bleness M."/>
            <person name="Paule C.R."/>
            <person name="Poulain J."/>
            <person name="Prion F."/>
            <person name="Qin B."/>
            <person name="Qu C."/>
            <person name="Retzel E.F."/>
            <person name="Riddle C."/>
            <person name="Sallet E."/>
            <person name="Samain S."/>
            <person name="Samson N."/>
            <person name="Sanders I."/>
            <person name="Saurat O."/>
            <person name="Scarpelli C."/>
            <person name="Schiex T."/>
            <person name="Segurens B."/>
            <person name="Severin A.J."/>
            <person name="Sherrier D.J."/>
            <person name="Shi R."/>
            <person name="Sims S."/>
            <person name="Singer S.R."/>
            <person name="Sinharoy S."/>
            <person name="Sterck L."/>
            <person name="Viollet A."/>
            <person name="Wang B.B."/>
            <person name="Wang K."/>
            <person name="Wang M."/>
            <person name="Wang X."/>
            <person name="Warfsmann J."/>
            <person name="Weissenbach J."/>
            <person name="White D.D."/>
            <person name="White J.D."/>
            <person name="Wiley G.B."/>
            <person name="Wincker P."/>
            <person name="Xing Y."/>
            <person name="Yang L."/>
            <person name="Yao Z."/>
            <person name="Ying F."/>
            <person name="Zhai J."/>
            <person name="Zhou L."/>
            <person name="Zuber A."/>
            <person name="Denarie J."/>
            <person name="Dixon R.A."/>
            <person name="May G.D."/>
            <person name="Schwartz D.C."/>
            <person name="Rogers J."/>
            <person name="Quetier F."/>
            <person name="Town C.D."/>
            <person name="Roe B.A."/>
        </authorList>
    </citation>
    <scope>NUCLEOTIDE SEQUENCE [LARGE SCALE GENOMIC DNA]</scope>
    <source>
        <strain evidence="2">A17</strain>
        <strain evidence="4 5">cv. Jemalong A17</strain>
    </source>
</reference>
<evidence type="ECO:0000256" key="1">
    <source>
        <dbReference type="SAM" id="Phobius"/>
    </source>
</evidence>
<reference evidence="4" key="3">
    <citation type="submission" date="2015-04" db="UniProtKB">
        <authorList>
            <consortium name="EnsemblPlants"/>
        </authorList>
    </citation>
    <scope>IDENTIFICATION</scope>
    <source>
        <strain evidence="4">cv. Jemalong A17</strain>
    </source>
</reference>
<dbReference type="EMBL" id="PSQE01000008">
    <property type="protein sequence ID" value="RHN39772.1"/>
    <property type="molecule type" value="Genomic_DNA"/>
</dbReference>
<dbReference type="AlphaFoldDB" id="A0A072TMH5"/>
<organism evidence="2 5">
    <name type="scientific">Medicago truncatula</name>
    <name type="common">Barrel medic</name>
    <name type="synonym">Medicago tribuloides</name>
    <dbReference type="NCBI Taxonomy" id="3880"/>
    <lineage>
        <taxon>Eukaryota</taxon>
        <taxon>Viridiplantae</taxon>
        <taxon>Streptophyta</taxon>
        <taxon>Embryophyta</taxon>
        <taxon>Tracheophyta</taxon>
        <taxon>Spermatophyta</taxon>
        <taxon>Magnoliopsida</taxon>
        <taxon>eudicotyledons</taxon>
        <taxon>Gunneridae</taxon>
        <taxon>Pentapetalae</taxon>
        <taxon>rosids</taxon>
        <taxon>fabids</taxon>
        <taxon>Fabales</taxon>
        <taxon>Fabaceae</taxon>
        <taxon>Papilionoideae</taxon>
        <taxon>50 kb inversion clade</taxon>
        <taxon>NPAAA clade</taxon>
        <taxon>Hologalegina</taxon>
        <taxon>IRL clade</taxon>
        <taxon>Trifolieae</taxon>
        <taxon>Medicago</taxon>
    </lineage>
</organism>
<evidence type="ECO:0000313" key="2">
    <source>
        <dbReference type="EMBL" id="KEH18709.1"/>
    </source>
</evidence>
<protein>
    <submittedName>
        <fullName evidence="2">Transmembrane protein, putative</fullName>
    </submittedName>
</protein>
<dbReference type="Gramene" id="rna45834">
    <property type="protein sequence ID" value="RHN39772.1"/>
    <property type="gene ID" value="gene45834"/>
</dbReference>